<dbReference type="SUPFAM" id="SSF51182">
    <property type="entry name" value="RmlC-like cupins"/>
    <property type="match status" value="1"/>
</dbReference>
<feature type="region of interest" description="Disordered" evidence="8">
    <location>
        <begin position="882"/>
        <end position="922"/>
    </location>
</feature>
<dbReference type="GO" id="GO:0070483">
    <property type="term" value="P:detection of hypoxia"/>
    <property type="evidence" value="ECO:0007669"/>
    <property type="project" value="UniProtKB-ARBA"/>
</dbReference>
<keyword evidence="6" id="KW-0408">Iron</keyword>
<evidence type="ECO:0000256" key="6">
    <source>
        <dbReference type="ARBA" id="ARBA00023004"/>
    </source>
</evidence>
<dbReference type="Gene3D" id="2.60.120.10">
    <property type="entry name" value="Jelly Rolls"/>
    <property type="match status" value="1"/>
</dbReference>
<reference evidence="9" key="1">
    <citation type="submission" date="2010-07" db="EMBL/GenBank/DDBJ databases">
        <title>Exceptional instability of a genomic complex in rice and its close relatives.</title>
        <authorList>
            <person name="Tian Z."/>
            <person name="Ma J."/>
            <person name="Jackson S.A."/>
        </authorList>
    </citation>
    <scope>NUCLEOTIDE SEQUENCE</scope>
</reference>
<dbReference type="AlphaFoldDB" id="F1BL97"/>
<proteinExistence type="inferred from homology"/>
<feature type="compositionally biased region" description="Polar residues" evidence="8">
    <location>
        <begin position="906"/>
        <end position="919"/>
    </location>
</feature>
<organism evidence="9">
    <name type="scientific">Oryza glaberrima</name>
    <name type="common">African rice</name>
    <dbReference type="NCBI Taxonomy" id="4538"/>
    <lineage>
        <taxon>Eukaryota</taxon>
        <taxon>Viridiplantae</taxon>
        <taxon>Streptophyta</taxon>
        <taxon>Embryophyta</taxon>
        <taxon>Tracheophyta</taxon>
        <taxon>Spermatophyta</taxon>
        <taxon>Magnoliopsida</taxon>
        <taxon>Liliopsida</taxon>
        <taxon>Poales</taxon>
        <taxon>Poaceae</taxon>
        <taxon>BOP clade</taxon>
        <taxon>Oryzoideae</taxon>
        <taxon>Oryzeae</taxon>
        <taxon>Oryzinae</taxon>
        <taxon>Oryza</taxon>
    </lineage>
</organism>
<sequence length="1056" mass="115598">MGWGIPTRPPATSTPSRVQALYELCKRTFPSPSSVAASSSPSSPPPDHAIGAISSLMDTITPVDVGLRDDNLEDGRGFGFFESNFLKNSARVARWAQPITYLHVYECDAFSIGIFCLPTSAVIPLHDHPGMIVLSKLLYGSMHVKSYDWVEPAVLANGKPVKLGKLHTDDVLNAPCPTAVLYPQSGGNMHCFTSVKSCAVLDVIAPPYSESSGRVCTYFHDYPFSSFSAGQAKVVHGPDNYAWLEALNVPVNINMRPGTYTGPTIQQPKRAWELRVETVSDGSQTEGTAHTAGPTGPDGRSDRDAAVGPTGQTASQTGYYPGGQTGTQAGLTAPLDAGQTGHWAGQTGAIIPIQGIDPMTNASYLYHLRTSDPPVSTTTSNPQVPPHVPNAYNDVARGYPPDTRQGQYNHIAPQTQSIRPPNLPPNQQGPNNMEDIISDIMRNRFRIETRNRARTYKKPYPDYYDIIPYPRGYKIPEFTKFSGEDSRTTWEHITDKDLADIAYDGLLDSIKEKLNGQIFLDVDHVLHEVLAQESRVDDDSLHASLDESAISCIAEPSDVSDCVNDLCNDTITIIAEPNVGSDYLASLGNDATTIIAEPSNGSECVTSLDNDGIAEPSDDSDCVASLENNAIEDIAELNNGSDCITSESEIALSPKTESQIGRVDVGKDDDNVLRVSSEIESKVAMHTYQRPYLEHVDSVPYPQGFEVPNFTKFTGENAMTTIEHIGRFIDQCGKAGSDDLLKLKLFPLSLSNFASTWYSLLAPSSISTWSQMEHEFHGYFKDASLMEQRPINTSSVTFETISVTPMPKTGIVSNSLPINPIDVDKMKGKNVIVKDPRPKTLRINNAKAEDHKVAKDESSSIQRTKKPKLTFEMLMAKYKKGLAGQRFDNQTSNSKRPRSSRRKRFGQTSKQSESSTIPTSYKPPVVMPWYPYPMSLYGWEESPRAVPSHSNSRQDRFPQKNRSGGSKVKKAKKVWVRKEAKAPEVVAIKEESQDVHVPTGDAVEITQAKEIKADAVTVNIGGLTETAGRSNRQTTAGLTDPPGRFDRRLVAGLTRP</sequence>
<dbReference type="EC" id="1.13.11.20" evidence="3"/>
<accession>F1BL97</accession>
<feature type="compositionally biased region" description="Polar residues" evidence="8">
    <location>
        <begin position="1027"/>
        <end position="1037"/>
    </location>
</feature>
<feature type="compositionally biased region" description="Basic residues" evidence="8">
    <location>
        <begin position="895"/>
        <end position="905"/>
    </location>
</feature>
<evidence type="ECO:0000256" key="5">
    <source>
        <dbReference type="ARBA" id="ARBA00023002"/>
    </source>
</evidence>
<feature type="region of interest" description="Disordered" evidence="8">
    <location>
        <begin position="1024"/>
        <end position="1056"/>
    </location>
</feature>
<evidence type="ECO:0000256" key="2">
    <source>
        <dbReference type="ARBA" id="ARBA00006622"/>
    </source>
</evidence>
<feature type="region of interest" description="Disordered" evidence="8">
    <location>
        <begin position="411"/>
        <end position="432"/>
    </location>
</feature>
<dbReference type="InterPro" id="IPR014710">
    <property type="entry name" value="RmlC-like_jellyroll"/>
</dbReference>
<dbReference type="InterPro" id="IPR011051">
    <property type="entry name" value="RmlC_Cupin_sf"/>
</dbReference>
<feature type="region of interest" description="Disordered" evidence="8">
    <location>
        <begin position="942"/>
        <end position="975"/>
    </location>
</feature>
<feature type="region of interest" description="Disordered" evidence="8">
    <location>
        <begin position="843"/>
        <end position="866"/>
    </location>
</feature>
<keyword evidence="5" id="KW-0560">Oxidoreductase</keyword>
<dbReference type="InterPro" id="IPR012864">
    <property type="entry name" value="PCO/ADO"/>
</dbReference>
<dbReference type="EMBL" id="HM999006">
    <property type="protein sequence ID" value="ADZ04630.1"/>
    <property type="molecule type" value="Genomic_DNA"/>
</dbReference>
<comment type="catalytic activity">
    <reaction evidence="7">
        <text>L-cysteine + O2 = 3-sulfino-L-alanine + H(+)</text>
        <dbReference type="Rhea" id="RHEA:20441"/>
        <dbReference type="ChEBI" id="CHEBI:15378"/>
        <dbReference type="ChEBI" id="CHEBI:15379"/>
        <dbReference type="ChEBI" id="CHEBI:35235"/>
        <dbReference type="ChEBI" id="CHEBI:61085"/>
        <dbReference type="EC" id="1.13.11.20"/>
    </reaction>
    <physiologicalReaction direction="left-to-right" evidence="7">
        <dbReference type="Rhea" id="RHEA:20442"/>
    </physiologicalReaction>
</comment>
<evidence type="ECO:0000256" key="8">
    <source>
        <dbReference type="SAM" id="MobiDB-lite"/>
    </source>
</evidence>
<evidence type="ECO:0000256" key="4">
    <source>
        <dbReference type="ARBA" id="ARBA00022723"/>
    </source>
</evidence>
<dbReference type="Pfam" id="PF07847">
    <property type="entry name" value="PCO_ADO"/>
    <property type="match status" value="1"/>
</dbReference>
<dbReference type="PANTHER" id="PTHR22966">
    <property type="entry name" value="2-AMINOETHANETHIOL DIOXYGENASE"/>
    <property type="match status" value="1"/>
</dbReference>
<comment type="similarity">
    <text evidence="2">Belongs to the cysteine dioxygenase family.</text>
</comment>
<dbReference type="GO" id="GO:0017172">
    <property type="term" value="F:cysteine dioxygenase activity"/>
    <property type="evidence" value="ECO:0007669"/>
    <property type="project" value="UniProtKB-EC"/>
</dbReference>
<evidence type="ECO:0000256" key="7">
    <source>
        <dbReference type="ARBA" id="ARBA00024284"/>
    </source>
</evidence>
<evidence type="ECO:0000313" key="9">
    <source>
        <dbReference type="EMBL" id="ADZ04630.1"/>
    </source>
</evidence>
<dbReference type="PANTHER" id="PTHR22966:SF29">
    <property type="entry name" value="PLANT CYSTEINE OXIDASE 3"/>
    <property type="match status" value="1"/>
</dbReference>
<evidence type="ECO:0000256" key="1">
    <source>
        <dbReference type="ARBA" id="ARBA00001954"/>
    </source>
</evidence>
<keyword evidence="4" id="KW-0479">Metal-binding</keyword>
<feature type="compositionally biased region" description="Basic and acidic residues" evidence="8">
    <location>
        <begin position="847"/>
        <end position="858"/>
    </location>
</feature>
<evidence type="ECO:0000256" key="3">
    <source>
        <dbReference type="ARBA" id="ARBA00013133"/>
    </source>
</evidence>
<dbReference type="CDD" id="cd20289">
    <property type="entry name" value="cupin_ADO"/>
    <property type="match status" value="1"/>
</dbReference>
<feature type="region of interest" description="Disordered" evidence="8">
    <location>
        <begin position="276"/>
        <end position="325"/>
    </location>
</feature>
<dbReference type="GO" id="GO:0046872">
    <property type="term" value="F:metal ion binding"/>
    <property type="evidence" value="ECO:0007669"/>
    <property type="project" value="UniProtKB-KW"/>
</dbReference>
<protein>
    <recommendedName>
        <fullName evidence="3">cysteine dioxygenase</fullName>
        <ecNumber evidence="3">1.13.11.20</ecNumber>
    </recommendedName>
</protein>
<name>F1BL97_ORYGL</name>
<comment type="cofactor">
    <cofactor evidence="1">
        <name>Fe(2+)</name>
        <dbReference type="ChEBI" id="CHEBI:29033"/>
    </cofactor>
</comment>